<organism evidence="12 13">
    <name type="scientific">Geospiza parvula</name>
    <name type="common">Small tree-finch</name>
    <name type="synonym">Camarhynchus parvulus</name>
    <dbReference type="NCBI Taxonomy" id="87175"/>
    <lineage>
        <taxon>Eukaryota</taxon>
        <taxon>Metazoa</taxon>
        <taxon>Chordata</taxon>
        <taxon>Craniata</taxon>
        <taxon>Vertebrata</taxon>
        <taxon>Euteleostomi</taxon>
        <taxon>Archelosauria</taxon>
        <taxon>Archosauria</taxon>
        <taxon>Dinosauria</taxon>
        <taxon>Saurischia</taxon>
        <taxon>Theropoda</taxon>
        <taxon>Coelurosauria</taxon>
        <taxon>Aves</taxon>
        <taxon>Neognathae</taxon>
        <taxon>Neoaves</taxon>
        <taxon>Telluraves</taxon>
        <taxon>Australaves</taxon>
        <taxon>Passeriformes</taxon>
        <taxon>Thraupidae</taxon>
        <taxon>Camarhynchus</taxon>
    </lineage>
</organism>
<feature type="coiled-coil region" evidence="8">
    <location>
        <begin position="1132"/>
        <end position="1195"/>
    </location>
</feature>
<dbReference type="InterPro" id="IPR011989">
    <property type="entry name" value="ARM-like"/>
</dbReference>
<feature type="region of interest" description="Disordered" evidence="9">
    <location>
        <begin position="155"/>
        <end position="179"/>
    </location>
</feature>
<keyword evidence="6" id="KW-0539">Nucleus</keyword>
<keyword evidence="11" id="KW-0732">Signal</keyword>
<reference evidence="12" key="3">
    <citation type="submission" date="2025-09" db="UniProtKB">
        <authorList>
            <consortium name="Ensembl"/>
        </authorList>
    </citation>
    <scope>IDENTIFICATION</scope>
</reference>
<dbReference type="GO" id="GO:0007076">
    <property type="term" value="P:mitotic chromosome condensation"/>
    <property type="evidence" value="ECO:0007669"/>
    <property type="project" value="InterPro"/>
</dbReference>
<keyword evidence="7" id="KW-0131">Cell cycle</keyword>
<dbReference type="PANTHER" id="PTHR14222:SF1">
    <property type="entry name" value="CONDENSIN-2 COMPLEX SUBUNIT D3"/>
    <property type="match status" value="1"/>
</dbReference>
<sequence length="1440" mass="161794">AMAAERLRSALINTFFFLFLSGWVDTVWNLDFTETEPLDPWIAEEITADGLDAFTRLYSALAPFAAGDPESTENVWILFAESSPSHQALVAMLHHFVHVGQHKRANAQQRVFALHSAGLYLLLLEIPGSIANQVFHQVMFDKCLHTLTKCWPQEMKKRKKGQSQSSQPNARRNRKKGKPLISKLLEEDDENIYFSTEDLLQVRNAIFLLLKNFLRLLPKFSLKEKPQCMQNCVEVFVEMTSFEPVLHEFGFSAAMDVNKAKYIPELAYYGLHLLCSPLHGAEDKVQRLLSVLLMVESSGGSRHEALPITSAVTSARNQAVKFISSLVDELKEAVYPVLRILLQHICTKVPDKADYRTYAAQALVTLLDKLPCAEFAEFIAWLYKYSLTKHVSYRVFALDVALALLELPERSPGSSLSQDQQSLLKHKFLVQVMVFGRCSDKAPVVRSKALSSLAHCLEMKAAATLESIQDLLQSCEYSRAVSNSFFVGVIILSSFWIGKEVMAMLRVRAGDEKTNVRKSALQVFVSLLRQGVVPCTAEELGVLRERCRDPAVSVRKQALHSITELLLSQPSNVLVQKAWLNGVVPVVMDAESSVQEKALDCLDQLLLQHIKPYHKSRSGDGRQELAWDLLSLLSSESQELSRYLSKAFLMWSKQNKFTSTFVNNVMSHVETEHSRAAWMLLAKVAGSSPKLNYSKIIESWDSISRQQDLSSGTVGHVLCVIGHVAKHLPRSKSIQSWLKESQCPLEVISPAVETLQKLCQASAAAPEEAQELLNQVCGDLVSTCESYISNIVLKEDGAGQLQEDLLVRHLFLLGEAAQLCPAKVDKHIFLVVQSILASSGSEDQLSACTDSEEMPSSQPLSQFRGSAMPPVVRAHALITLGKLCLQHEELAKKCIAALARELEVSPARCRLCVRYTSLGDRHPTPGAARAPPHPQFATPLKLLETPSFLFAEFCLVHLLLKRNPVMFSQHFIECIFHFNSYEKHQKYNRFPQSQRAKQLFSLKGKENKEKRMRIYTFLLDHFTDEQRFSITTKISHSILACFVDEVLPLDLEGSELLSDTFAVLSCKEIKLSSMRSKPEEDIQADEDEMAMANAVMQVAQKKLISQVQKKNFIENIIPIITSLKSLMEEKRIPALKDLMNCLREMMQDYRNEIKDFFAVDKQLAAELEYDMKKYEEQLAREKESEQEQLPAAHREVVIAINSVHGSSAQIPVLTAPRPCLGTLPLEQDGYQGFSPSLYFLTEALVSESFDSPRTSTNKTSKLGHLCPCSLLGKILPNKLFLPSTLSIHPTRGTSETLRPKHLAGFSALVSTVRHDLFSCFPQQTPSLERAAAPGGQNNTSAQSSGGGRPSTPGSIPPPGPSESATPRAEALKQPLVGRRYGLLCYLVFYIYYIFVFLLYIYISYFYITFYILYVYMILYSVFINIILLCIYIMYFILFFY</sequence>
<dbReference type="SUPFAM" id="SSF48371">
    <property type="entry name" value="ARM repeat"/>
    <property type="match status" value="1"/>
</dbReference>
<keyword evidence="4" id="KW-0498">Mitosis</keyword>
<evidence type="ECO:0000256" key="5">
    <source>
        <dbReference type="ARBA" id="ARBA00023067"/>
    </source>
</evidence>
<keyword evidence="13" id="KW-1185">Reference proteome</keyword>
<dbReference type="InterPro" id="IPR016024">
    <property type="entry name" value="ARM-type_fold"/>
</dbReference>
<evidence type="ECO:0000256" key="11">
    <source>
        <dbReference type="SAM" id="SignalP"/>
    </source>
</evidence>
<evidence type="ECO:0000256" key="9">
    <source>
        <dbReference type="SAM" id="MobiDB-lite"/>
    </source>
</evidence>
<evidence type="ECO:0000256" key="1">
    <source>
        <dbReference type="ARBA" id="ARBA00004123"/>
    </source>
</evidence>
<evidence type="ECO:0000256" key="2">
    <source>
        <dbReference type="ARBA" id="ARBA00022618"/>
    </source>
</evidence>
<evidence type="ECO:0000256" key="10">
    <source>
        <dbReference type="SAM" id="Phobius"/>
    </source>
</evidence>
<dbReference type="Ensembl" id="ENSCPVT00000025894.1">
    <property type="protein sequence ID" value="ENSCPVP00000027163.1"/>
    <property type="gene ID" value="ENSCPVG00000004801.2"/>
</dbReference>
<keyword evidence="8" id="KW-0175">Coiled coil</keyword>
<proteinExistence type="predicted"/>
<evidence type="ECO:0000256" key="4">
    <source>
        <dbReference type="ARBA" id="ARBA00022776"/>
    </source>
</evidence>
<dbReference type="Proteomes" id="UP000694382">
    <property type="component" value="Chromosome 24"/>
</dbReference>
<dbReference type="GO" id="GO:0042393">
    <property type="term" value="F:histone binding"/>
    <property type="evidence" value="ECO:0007669"/>
    <property type="project" value="TreeGrafter"/>
</dbReference>
<evidence type="ECO:0000256" key="7">
    <source>
        <dbReference type="ARBA" id="ARBA00023306"/>
    </source>
</evidence>
<reference evidence="12" key="1">
    <citation type="submission" date="2020-02" db="EMBL/GenBank/DDBJ databases">
        <authorList>
            <person name="Enbody D E."/>
            <person name="Pettersson E M."/>
        </authorList>
    </citation>
    <scope>NUCLEOTIDE SEQUENCE [LARGE SCALE GENOMIC DNA]</scope>
</reference>
<keyword evidence="3" id="KW-0677">Repeat</keyword>
<comment type="subcellular location">
    <subcellularLocation>
        <location evidence="1">Nucleus</location>
    </subcellularLocation>
</comment>
<protein>
    <submittedName>
        <fullName evidence="12">Uncharacterized protein</fullName>
    </submittedName>
</protein>
<dbReference type="GO" id="GO:0031981">
    <property type="term" value="C:nuclear lumen"/>
    <property type="evidence" value="ECO:0007669"/>
    <property type="project" value="UniProtKB-ARBA"/>
</dbReference>
<name>A0A8U8AR68_GEOPR</name>
<dbReference type="GO" id="GO:0051301">
    <property type="term" value="P:cell division"/>
    <property type="evidence" value="ECO:0007669"/>
    <property type="project" value="UniProtKB-KW"/>
</dbReference>
<dbReference type="PANTHER" id="PTHR14222">
    <property type="entry name" value="CONDENSIN"/>
    <property type="match status" value="1"/>
</dbReference>
<keyword evidence="10" id="KW-0472">Membrane</keyword>
<evidence type="ECO:0000256" key="3">
    <source>
        <dbReference type="ARBA" id="ARBA00022737"/>
    </source>
</evidence>
<accession>A0A8U8AR68</accession>
<evidence type="ECO:0000313" key="12">
    <source>
        <dbReference type="Ensembl" id="ENSCPVP00000027163.1"/>
    </source>
</evidence>
<feature type="signal peptide" evidence="11">
    <location>
        <begin position="1"/>
        <end position="29"/>
    </location>
</feature>
<feature type="transmembrane region" description="Helical" evidence="10">
    <location>
        <begin position="1413"/>
        <end position="1439"/>
    </location>
</feature>
<evidence type="ECO:0000313" key="13">
    <source>
        <dbReference type="Proteomes" id="UP000694382"/>
    </source>
</evidence>
<keyword evidence="10" id="KW-0812">Transmembrane</keyword>
<dbReference type="InterPro" id="IPR026971">
    <property type="entry name" value="CND1/NCAPD3"/>
</dbReference>
<dbReference type="GO" id="GO:0010032">
    <property type="term" value="P:meiotic chromosome condensation"/>
    <property type="evidence" value="ECO:0007669"/>
    <property type="project" value="TreeGrafter"/>
</dbReference>
<evidence type="ECO:0000256" key="6">
    <source>
        <dbReference type="ARBA" id="ARBA00023242"/>
    </source>
</evidence>
<reference evidence="12" key="2">
    <citation type="submission" date="2025-08" db="UniProtKB">
        <authorList>
            <consortium name="Ensembl"/>
        </authorList>
    </citation>
    <scope>IDENTIFICATION</scope>
</reference>
<dbReference type="GO" id="GO:0000779">
    <property type="term" value="C:condensed chromosome, centromeric region"/>
    <property type="evidence" value="ECO:0007669"/>
    <property type="project" value="TreeGrafter"/>
</dbReference>
<keyword evidence="10" id="KW-1133">Transmembrane helix</keyword>
<dbReference type="GO" id="GO:0000796">
    <property type="term" value="C:condensin complex"/>
    <property type="evidence" value="ECO:0007669"/>
    <property type="project" value="TreeGrafter"/>
</dbReference>
<feature type="region of interest" description="Disordered" evidence="9">
    <location>
        <begin position="1329"/>
        <end position="1365"/>
    </location>
</feature>
<dbReference type="FunFam" id="1.25.10.10:FF:000345">
    <property type="entry name" value="Condensin-2 complex subunit D3"/>
    <property type="match status" value="1"/>
</dbReference>
<feature type="chain" id="PRO_5043882393" evidence="11">
    <location>
        <begin position="30"/>
        <end position="1440"/>
    </location>
</feature>
<keyword evidence="5" id="KW-0226">DNA condensation</keyword>
<feature type="transmembrane region" description="Helical" evidence="10">
    <location>
        <begin position="1382"/>
        <end position="1407"/>
    </location>
</feature>
<evidence type="ECO:0000256" key="8">
    <source>
        <dbReference type="SAM" id="Coils"/>
    </source>
</evidence>
<dbReference type="Gene3D" id="1.25.10.10">
    <property type="entry name" value="Leucine-rich Repeat Variant"/>
    <property type="match status" value="2"/>
</dbReference>
<keyword evidence="2" id="KW-0132">Cell division</keyword>
<dbReference type="FunFam" id="1.25.10.10:FF:000319">
    <property type="entry name" value="Condensin-2 complex subunit D3"/>
    <property type="match status" value="1"/>
</dbReference>